<sequence length="396" mass="45355">MKMKETRKNGSGGILFILPVLGQPRHAKRIEMLAKVGFRTEAVAFDRKYHRGRTPGCPVYILGKVSHGNYVQRFFRIVSGIPRLRKRVRRSEIIYAFGPDMVFLAHCAAFGLGKGVVLEVGDIREAQVENGLSGRLLRFFEKLVTERCCFLVVTAQGFIEHYYRKMLKSKVDIVLIENKLDFALRHISDEVSTLDSAEQFKGRPIRIGYFGLLRCAWSLVVLDALARSKPQDVEIIVAGYFMDQTDIVTRFLALPNVFYRGEYRSTPGELEKLYSGADIIWAANPYFGASMNPWVFLLKRTNRFYESCFFRRPMITFEGTGDSAEVLKYGLGFAVEDESVNELVDFIYNEVRENLGVWQRNIASIPETVFLYTSEADELKSKMVACVDQESRRRTY</sequence>
<accession>A0ABV4BCX3</accession>
<name>A0ABV4BCX3_9GAMM</name>
<evidence type="ECO:0008006" key="3">
    <source>
        <dbReference type="Google" id="ProtNLM"/>
    </source>
</evidence>
<proteinExistence type="predicted"/>
<dbReference type="SUPFAM" id="SSF53756">
    <property type="entry name" value="UDP-Glycosyltransferase/glycogen phosphorylase"/>
    <property type="match status" value="1"/>
</dbReference>
<organism evidence="1 2">
    <name type="scientific">Thioalkalicoccus limnaeus</name>
    <dbReference type="NCBI Taxonomy" id="120681"/>
    <lineage>
        <taxon>Bacteria</taxon>
        <taxon>Pseudomonadati</taxon>
        <taxon>Pseudomonadota</taxon>
        <taxon>Gammaproteobacteria</taxon>
        <taxon>Chromatiales</taxon>
        <taxon>Chromatiaceae</taxon>
        <taxon>Thioalkalicoccus</taxon>
    </lineage>
</organism>
<gene>
    <name evidence="1" type="ORF">ABC977_08105</name>
</gene>
<evidence type="ECO:0000313" key="1">
    <source>
        <dbReference type="EMBL" id="MEY6432366.1"/>
    </source>
</evidence>
<evidence type="ECO:0000313" key="2">
    <source>
        <dbReference type="Proteomes" id="UP001564408"/>
    </source>
</evidence>
<keyword evidence="2" id="KW-1185">Reference proteome</keyword>
<dbReference type="EMBL" id="JBDKXB010000007">
    <property type="protein sequence ID" value="MEY6432366.1"/>
    <property type="molecule type" value="Genomic_DNA"/>
</dbReference>
<reference evidence="1 2" key="1">
    <citation type="submission" date="2024-05" db="EMBL/GenBank/DDBJ databases">
        <title>Genome Sequence and Characterization of the New Strain Purple Sulfur Bacterium of Genus Thioalkalicoccus.</title>
        <authorList>
            <person name="Bryantseva I.A."/>
            <person name="Kyndt J.A."/>
            <person name="Imhoff J.F."/>
        </authorList>
    </citation>
    <scope>NUCLEOTIDE SEQUENCE [LARGE SCALE GENOMIC DNA]</scope>
    <source>
        <strain evidence="1 2">Um2</strain>
    </source>
</reference>
<comment type="caution">
    <text evidence="1">The sequence shown here is derived from an EMBL/GenBank/DDBJ whole genome shotgun (WGS) entry which is preliminary data.</text>
</comment>
<dbReference type="RefSeq" id="WP_369666747.1">
    <property type="nucleotide sequence ID" value="NZ_JBDKXB010000007.1"/>
</dbReference>
<dbReference type="Proteomes" id="UP001564408">
    <property type="component" value="Unassembled WGS sequence"/>
</dbReference>
<protein>
    <recommendedName>
        <fullName evidence="3">Glycosyltransferase subfamily 4-like N-terminal domain-containing protein</fullName>
    </recommendedName>
</protein>